<dbReference type="InterPro" id="IPR018306">
    <property type="entry name" value="Phage_T5_Orf172_DNA-bd"/>
</dbReference>
<evidence type="ECO:0000313" key="4">
    <source>
        <dbReference type="Proteomes" id="UP001139971"/>
    </source>
</evidence>
<name>A0A9X3YKN2_9GAMM</name>
<feature type="region of interest" description="Disordered" evidence="1">
    <location>
        <begin position="44"/>
        <end position="84"/>
    </location>
</feature>
<dbReference type="EMBL" id="JAOVZO020000015">
    <property type="protein sequence ID" value="MDC8012985.1"/>
    <property type="molecule type" value="Genomic_DNA"/>
</dbReference>
<evidence type="ECO:0000259" key="2">
    <source>
        <dbReference type="Pfam" id="PF10544"/>
    </source>
</evidence>
<keyword evidence="4" id="KW-1185">Reference proteome</keyword>
<accession>A0A9X3YKN2</accession>
<feature type="domain" description="Bacteriophage T5 Orf172 DNA-binding" evidence="2">
    <location>
        <begin position="94"/>
        <end position="183"/>
    </location>
</feature>
<dbReference type="Proteomes" id="UP001139971">
    <property type="component" value="Unassembled WGS sequence"/>
</dbReference>
<gene>
    <name evidence="3" type="ORF">OD750_010560</name>
</gene>
<dbReference type="Pfam" id="PF10544">
    <property type="entry name" value="T5orf172"/>
    <property type="match status" value="1"/>
</dbReference>
<sequence length="277" mass="31333">MTNADTRNRWTQSAPPTECGQTTIEICRWNVDRQESAVIRIDDNRQWGPAMGTARSKNPDRKEPRLAMSPNDDQTFEDVRPRDPGVGPSRGRAFVYVMPCRYEDILKVGFSRDPLDRFRALHARWFEFFDLDTGLLIETDSVADARRLETLLGESVAAHSAPAPLVVPRLAAGHTEWYRGAYAPLAASIESLHVQHGYPIHRPASVWLAHALEQRAAVLYAWSATQLDAIRAFEHGPSHDAVAPLARTLRDTLDAYDALGLPPERWIGEDVRRWYRD</sequence>
<evidence type="ECO:0000313" key="3">
    <source>
        <dbReference type="EMBL" id="MDC8012985.1"/>
    </source>
</evidence>
<dbReference type="AlphaFoldDB" id="A0A9X3YKN2"/>
<reference evidence="3" key="1">
    <citation type="submission" date="2023-02" db="EMBL/GenBank/DDBJ databases">
        <title>Tahibacter soli sp. nov. isolated from soil.</title>
        <authorList>
            <person name="Baek J.H."/>
            <person name="Lee J.K."/>
            <person name="Choi D.G."/>
            <person name="Jeon C.O."/>
        </authorList>
    </citation>
    <scope>NUCLEOTIDE SEQUENCE</scope>
    <source>
        <strain evidence="3">BL</strain>
    </source>
</reference>
<proteinExistence type="predicted"/>
<organism evidence="3 4">
    <name type="scientific">Tahibacter soli</name>
    <dbReference type="NCBI Taxonomy" id="2983605"/>
    <lineage>
        <taxon>Bacteria</taxon>
        <taxon>Pseudomonadati</taxon>
        <taxon>Pseudomonadota</taxon>
        <taxon>Gammaproteobacteria</taxon>
        <taxon>Lysobacterales</taxon>
        <taxon>Rhodanobacteraceae</taxon>
        <taxon>Tahibacter</taxon>
    </lineage>
</organism>
<evidence type="ECO:0000256" key="1">
    <source>
        <dbReference type="SAM" id="MobiDB-lite"/>
    </source>
</evidence>
<dbReference type="RefSeq" id="WP_263544675.1">
    <property type="nucleotide sequence ID" value="NZ_JAOVZO020000015.1"/>
</dbReference>
<protein>
    <submittedName>
        <fullName evidence="3">GIY-YIG nuclease family protein</fullName>
    </submittedName>
</protein>
<comment type="caution">
    <text evidence="3">The sequence shown here is derived from an EMBL/GenBank/DDBJ whole genome shotgun (WGS) entry which is preliminary data.</text>
</comment>